<evidence type="ECO:0008006" key="3">
    <source>
        <dbReference type="Google" id="ProtNLM"/>
    </source>
</evidence>
<organism evidence="1 2">
    <name type="scientific">Streptomyces avidinii</name>
    <dbReference type="NCBI Taxonomy" id="1895"/>
    <lineage>
        <taxon>Bacteria</taxon>
        <taxon>Bacillati</taxon>
        <taxon>Actinomycetota</taxon>
        <taxon>Actinomycetes</taxon>
        <taxon>Kitasatosporales</taxon>
        <taxon>Streptomycetaceae</taxon>
        <taxon>Streptomyces</taxon>
    </lineage>
</organism>
<evidence type="ECO:0000313" key="2">
    <source>
        <dbReference type="Proteomes" id="UP001519310"/>
    </source>
</evidence>
<name>A0ABS4L274_STRAV</name>
<reference evidence="1 2" key="1">
    <citation type="submission" date="2021-03" db="EMBL/GenBank/DDBJ databases">
        <title>Genomic Encyclopedia of Type Strains, Phase IV (KMG-IV): sequencing the most valuable type-strain genomes for metagenomic binning, comparative biology and taxonomic classification.</title>
        <authorList>
            <person name="Goeker M."/>
        </authorList>
    </citation>
    <scope>NUCLEOTIDE SEQUENCE [LARGE SCALE GENOMIC DNA]</scope>
    <source>
        <strain evidence="1 2">DSM 40526</strain>
    </source>
</reference>
<proteinExistence type="predicted"/>
<sequence length="383" mass="40807">MAVLPPMVSHAQETAPVPVAVPVAVVSPSPVPVAVVSPSPVPVPLPTVPRSWTRIPVERSLHGRGAGTARPASVTVAALLAAALTALPGGPAHAFTGDNHEDITRAALPWEPVTLTAMADARGGAINADDKRPYFDVGPLHCDNADYLAPRYAADYPRSRDEATTELLACIRTSVGRFRNAVRDADGLVDAAGKVRADQSDLSSPCTWDEKPGRAKCAVLEQLGRGWHPIEDFYSHSNWADRPAPGPIGLDNPPGLGRKDVAPFLDIRRYSAMKDADWTRDARERIPADLATGCYPDVDSTGVKPADCDGRVPHNLVLNKDTAESARSRTDDNLGHATAGATAEITRQWNDFKAELLAAYPDDRRGAQMVCALVHDDPATACP</sequence>
<keyword evidence="2" id="KW-1185">Reference proteome</keyword>
<dbReference type="RefSeq" id="WP_189963755.1">
    <property type="nucleotide sequence ID" value="NZ_BMVL01000001.1"/>
</dbReference>
<gene>
    <name evidence="1" type="ORF">J2Z77_002173</name>
</gene>
<protein>
    <recommendedName>
        <fullName evidence="3">CinY protein</fullName>
    </recommendedName>
</protein>
<comment type="caution">
    <text evidence="1">The sequence shown here is derived from an EMBL/GenBank/DDBJ whole genome shotgun (WGS) entry which is preliminary data.</text>
</comment>
<evidence type="ECO:0000313" key="1">
    <source>
        <dbReference type="EMBL" id="MBP2036382.1"/>
    </source>
</evidence>
<dbReference type="EMBL" id="JAGGLQ010000003">
    <property type="protein sequence ID" value="MBP2036382.1"/>
    <property type="molecule type" value="Genomic_DNA"/>
</dbReference>
<accession>A0ABS4L274</accession>
<dbReference type="Proteomes" id="UP001519310">
    <property type="component" value="Unassembled WGS sequence"/>
</dbReference>